<dbReference type="SUPFAM" id="SSF55909">
    <property type="entry name" value="Pentein"/>
    <property type="match status" value="1"/>
</dbReference>
<dbReference type="EMBL" id="PGOL01002206">
    <property type="protein sequence ID" value="PKI49780.1"/>
    <property type="molecule type" value="Genomic_DNA"/>
</dbReference>
<evidence type="ECO:0000256" key="2">
    <source>
        <dbReference type="ARBA" id="ARBA00022917"/>
    </source>
</evidence>
<reference evidence="3 4" key="1">
    <citation type="submission" date="2017-11" db="EMBL/GenBank/DDBJ databases">
        <title>De-novo sequencing of pomegranate (Punica granatum L.) genome.</title>
        <authorList>
            <person name="Akparov Z."/>
            <person name="Amiraslanov A."/>
            <person name="Hajiyeva S."/>
            <person name="Abbasov M."/>
            <person name="Kaur K."/>
            <person name="Hamwieh A."/>
            <person name="Solovyev V."/>
            <person name="Salamov A."/>
            <person name="Braich B."/>
            <person name="Kosarev P."/>
            <person name="Mahmoud A."/>
            <person name="Hajiyev E."/>
            <person name="Babayeva S."/>
            <person name="Izzatullayeva V."/>
            <person name="Mammadov A."/>
            <person name="Mammadov A."/>
            <person name="Sharifova S."/>
            <person name="Ojaghi J."/>
            <person name="Eynullazada K."/>
            <person name="Bayramov B."/>
            <person name="Abdulazimova A."/>
            <person name="Shahmuradov I."/>
        </authorList>
    </citation>
    <scope>NUCLEOTIDE SEQUENCE [LARGE SCALE GENOMIC DNA]</scope>
    <source>
        <strain evidence="4">cv. AG2017</strain>
        <tissue evidence="3">Leaf</tissue>
    </source>
</reference>
<dbReference type="AlphaFoldDB" id="A0A2I0J1I2"/>
<dbReference type="InterPro" id="IPR002769">
    <property type="entry name" value="eIF6"/>
</dbReference>
<dbReference type="GO" id="GO:0043022">
    <property type="term" value="F:ribosome binding"/>
    <property type="evidence" value="ECO:0007669"/>
    <property type="project" value="InterPro"/>
</dbReference>
<accession>A0A2I0J1I2</accession>
<evidence type="ECO:0000313" key="4">
    <source>
        <dbReference type="Proteomes" id="UP000233551"/>
    </source>
</evidence>
<proteinExistence type="predicted"/>
<dbReference type="GO" id="GO:0042256">
    <property type="term" value="P:cytosolic ribosome assembly"/>
    <property type="evidence" value="ECO:0007669"/>
    <property type="project" value="InterPro"/>
</dbReference>
<dbReference type="Pfam" id="PF01912">
    <property type="entry name" value="eIF-6"/>
    <property type="match status" value="1"/>
</dbReference>
<comment type="caution">
    <text evidence="3">The sequence shown here is derived from an EMBL/GenBank/DDBJ whole genome shotgun (WGS) entry which is preliminary data.</text>
</comment>
<evidence type="ECO:0000256" key="1">
    <source>
        <dbReference type="ARBA" id="ARBA00022540"/>
    </source>
</evidence>
<dbReference type="GO" id="GO:0003743">
    <property type="term" value="F:translation initiation factor activity"/>
    <property type="evidence" value="ECO:0007669"/>
    <property type="project" value="UniProtKB-KW"/>
</dbReference>
<dbReference type="PANTHER" id="PTHR10784">
    <property type="entry name" value="TRANSLATION INITIATION FACTOR 6"/>
    <property type="match status" value="1"/>
</dbReference>
<sequence length="154" mass="17189">MQSFHTHIKPSFNSLNKDREGETNIAIPFEDQKDSTIAMKYSIRSNSDSSVEELHSDSDSSIEAQRLNASMMPFHSATPLRESKVARHPLPHLKQLISRALPRQWEMIADILGVEVFRQTIAGNIPVGSYCAFSNRGGLAKSTISLCFVIKLLC</sequence>
<keyword evidence="1" id="KW-0396">Initiation factor</keyword>
<dbReference type="Gene3D" id="3.75.10.10">
    <property type="entry name" value="L-arginine/glycine Amidinotransferase, Chain A"/>
    <property type="match status" value="1"/>
</dbReference>
<keyword evidence="2" id="KW-0648">Protein biosynthesis</keyword>
<keyword evidence="4" id="KW-1185">Reference proteome</keyword>
<dbReference type="Proteomes" id="UP000233551">
    <property type="component" value="Unassembled WGS sequence"/>
</dbReference>
<gene>
    <name evidence="3" type="ORF">CRG98_029829</name>
</gene>
<name>A0A2I0J1I2_PUNGR</name>
<evidence type="ECO:0000313" key="3">
    <source>
        <dbReference type="EMBL" id="PKI49780.1"/>
    </source>
</evidence>
<dbReference type="STRING" id="22663.A0A2I0J1I2"/>
<protein>
    <submittedName>
        <fullName evidence="3">Uncharacterized protein</fullName>
    </submittedName>
</protein>
<organism evidence="3 4">
    <name type="scientific">Punica granatum</name>
    <name type="common">Pomegranate</name>
    <dbReference type="NCBI Taxonomy" id="22663"/>
    <lineage>
        <taxon>Eukaryota</taxon>
        <taxon>Viridiplantae</taxon>
        <taxon>Streptophyta</taxon>
        <taxon>Embryophyta</taxon>
        <taxon>Tracheophyta</taxon>
        <taxon>Spermatophyta</taxon>
        <taxon>Magnoliopsida</taxon>
        <taxon>eudicotyledons</taxon>
        <taxon>Gunneridae</taxon>
        <taxon>Pentapetalae</taxon>
        <taxon>rosids</taxon>
        <taxon>malvids</taxon>
        <taxon>Myrtales</taxon>
        <taxon>Lythraceae</taxon>
        <taxon>Punica</taxon>
    </lineage>
</organism>